<keyword evidence="12" id="KW-1185">Reference proteome</keyword>
<evidence type="ECO:0008006" key="13">
    <source>
        <dbReference type="Google" id="ProtNLM"/>
    </source>
</evidence>
<evidence type="ECO:0000313" key="12">
    <source>
        <dbReference type="Proteomes" id="UP001158986"/>
    </source>
</evidence>
<dbReference type="InterPro" id="IPR002048">
    <property type="entry name" value="EF_hand_dom"/>
</dbReference>
<evidence type="ECO:0000256" key="7">
    <source>
        <dbReference type="SAM" id="MobiDB-lite"/>
    </source>
</evidence>
<feature type="repeat" description="RCC1" evidence="6">
    <location>
        <begin position="390"/>
        <end position="441"/>
    </location>
</feature>
<feature type="domain" description="PHD-type" evidence="8">
    <location>
        <begin position="8"/>
        <end position="71"/>
    </location>
</feature>
<dbReference type="SUPFAM" id="SSF47473">
    <property type="entry name" value="EF-hand"/>
    <property type="match status" value="2"/>
</dbReference>
<dbReference type="PROSITE" id="PS50016">
    <property type="entry name" value="ZF_PHD_2"/>
    <property type="match status" value="1"/>
</dbReference>
<keyword evidence="2" id="KW-0677">Repeat</keyword>
<evidence type="ECO:0000256" key="3">
    <source>
        <dbReference type="ARBA" id="ARBA00022771"/>
    </source>
</evidence>
<dbReference type="PROSITE" id="PS50012">
    <property type="entry name" value="RCC1_3"/>
    <property type="match status" value="4"/>
</dbReference>
<dbReference type="CDD" id="cd00052">
    <property type="entry name" value="EH"/>
    <property type="match status" value="1"/>
</dbReference>
<evidence type="ECO:0000256" key="2">
    <source>
        <dbReference type="ARBA" id="ARBA00022737"/>
    </source>
</evidence>
<dbReference type="Pfam" id="PF00628">
    <property type="entry name" value="PHD"/>
    <property type="match status" value="1"/>
</dbReference>
<evidence type="ECO:0000256" key="4">
    <source>
        <dbReference type="ARBA" id="ARBA00022833"/>
    </source>
</evidence>
<feature type="region of interest" description="Disordered" evidence="7">
    <location>
        <begin position="681"/>
        <end position="822"/>
    </location>
</feature>
<gene>
    <name evidence="11" type="ORF">PBS001_LOCUS5530</name>
</gene>
<feature type="repeat" description="RCC1" evidence="6">
    <location>
        <begin position="222"/>
        <end position="292"/>
    </location>
</feature>
<feature type="domain" description="EH" evidence="9">
    <location>
        <begin position="582"/>
        <end position="665"/>
    </location>
</feature>
<dbReference type="SUPFAM" id="SSF50985">
    <property type="entry name" value="RCC1/BLIP-II"/>
    <property type="match status" value="2"/>
</dbReference>
<feature type="domain" description="EF-hand" evidence="10">
    <location>
        <begin position="581"/>
        <end position="616"/>
    </location>
</feature>
<sequence length="1561" mass="166547">MAPKLLSDDACRVCGKEDDEEFLMLCDGCDRPFHTACHQGCTCCMTKPRTNFARKPAVPEGDWFCKFCAGRVPALEAGKLPVSSIFVWGDNEDGQLALWDTEAKVIWKPTKDVVHEKLCHLRLLESMTEEKRSKGEGRFSQIHAGANFSMVVTTGGHVYTWGNGEFGQLGHQENKNKKVPKKISALRELEVPVELAACGGDFVLMTTKDTGDDDQFNTKRPGVCMSMGSNSQGQLGDASNKNQWVPQLLNNDAPDLTSKENEDIEEPAEFLLGRDITQLATGRSHAVAVVAGTKGIWTWGYGERGQIGHPKPVEPAGQSKFFCSQFRVPRPRFVQAFKHDTVKLVACGAQHTLIVLQDGRLFAMGDNDSDKNMKQIGCGDDFSVALTSTGEVYSWGRNQLGQLGLGETQISSLDTPTKVRELPAIQKLAIGINQVFAIEFTNETLPPPIVRTSNKRSGASRNANVKKAKNKTVLREIWNVADSQHRSELSRNEFYVAMRLISMAQHGEPVTLKRFYELAATQYPLARIDGIPLPRERHQMTTQVAMQTSTYARLHTPQRDCRALHSQQPLSSGTMYGLTIEDKHKYDAIFQQYDTDQDGFLMGPEAVALFQLSGLDRNILRDIWSMADVTQDSKLSIQEFYVAMHLIVCLSKRGLPMPPTFPRELKEAAFGAGGNAPFVSSPGYGSHVTASPSHNGLTRPQQDSVPPPKPQGMSAFDSLPTVKDAPLLNLTSSTPRSLHDSTFAHTDNNAKNSQLNDSSEPSVLTPAGSLHMESSAPAEQHDVNSFPTSRTPSVVGRDRTKSASSLSSMSSFNGLAPLPTQQPTRQFPLQMQSDTLGFQTYSPLGGMGSGGPQPSVASSKKPFMCDEEEKTLVGKLDQQNRKIVEAIAGVEDKQSSVEIVLEKLRDLDELRHELVTLVMKRDNMRAASAFTCKLSDSSAEHTAHAIERSLRSLVENQKQLVCQLQRDISRYESELEEAILSATLQQKLSLESQSSLIDAATPPVSDSSRDAGGGTTAFTGTHIILDGSNALSSSVAVPGSPSISAFSPDATDSSEFDAFSNFDSAPRSFASATPSPAGAVTFPSASSSQSASGSNTFNAFGSFVAPLSAGVAPSALPNVGNTMETSPFDATFSSAAMSDSIEFDDFTAAVPHFAADTGMAPAIPAAVDATSPFSTITPSPLPTVIDDRGFSDLDGFQTFLSPLPDAAAKFSSAVVASNSSTDFSSNLIPSEVAAPIVPSTPASESSPFLPTPSSAVTEMPVLDVFATTLASNDGSSTLATADVANENLILSPVAPGDKELNVFGDSGDATAMSTDNAAISSDLASKQESFGNLLFSATPSPVAATEVTSLDTFGDFCAPPTSRGSVMSVHASETATMHSPIALAAVDGDDFTSFGDFSAAPASADSAASLVMSNEVVETTSKSVFSPVAEDDTESDFGEFSAAPSLSDTAATPSESSEMIDPNGSSTVLLVAPDSSKSDDFSKFDSASVKVDSLKCADVLAISPFSPVSGETEVIEDCNATPTLVKSVKPVATTDTIDTNDVSVLEDMSTSDGFESFNQLN</sequence>
<organism evidence="11 12">
    <name type="scientific">Peronospora belbahrii</name>
    <dbReference type="NCBI Taxonomy" id="622444"/>
    <lineage>
        <taxon>Eukaryota</taxon>
        <taxon>Sar</taxon>
        <taxon>Stramenopiles</taxon>
        <taxon>Oomycota</taxon>
        <taxon>Peronosporomycetes</taxon>
        <taxon>Peronosporales</taxon>
        <taxon>Peronosporaceae</taxon>
        <taxon>Peronospora</taxon>
    </lineage>
</organism>
<feature type="repeat" description="RCC1" evidence="6">
    <location>
        <begin position="156"/>
        <end position="209"/>
    </location>
</feature>
<dbReference type="InterPro" id="IPR011011">
    <property type="entry name" value="Znf_FYVE_PHD"/>
</dbReference>
<feature type="compositionally biased region" description="Polar residues" evidence="7">
    <location>
        <begin position="783"/>
        <end position="792"/>
    </location>
</feature>
<dbReference type="Pfam" id="PF00415">
    <property type="entry name" value="RCC1"/>
    <property type="match status" value="3"/>
</dbReference>
<protein>
    <recommendedName>
        <fullName evidence="13">Calmodulin</fullName>
    </recommendedName>
</protein>
<reference evidence="11 12" key="1">
    <citation type="submission" date="2021-11" db="EMBL/GenBank/DDBJ databases">
        <authorList>
            <person name="Islam A."/>
            <person name="Islam S."/>
            <person name="Flora M.S."/>
            <person name="Rahman M."/>
            <person name="Ziaur R.M."/>
            <person name="Epstein J.H."/>
            <person name="Hassan M."/>
            <person name="Klassen M."/>
            <person name="Woodard K."/>
            <person name="Webb A."/>
            <person name="Webby R.J."/>
            <person name="El Zowalaty M.E."/>
        </authorList>
    </citation>
    <scope>NUCLEOTIDE SEQUENCE [LARGE SCALE GENOMIC DNA]</scope>
    <source>
        <strain evidence="11">Pbs1</strain>
    </source>
</reference>
<comment type="caution">
    <text evidence="11">The sequence shown here is derived from an EMBL/GenBank/DDBJ whole genome shotgun (WGS) entry which is preliminary data.</text>
</comment>
<dbReference type="PROSITE" id="PS50222">
    <property type="entry name" value="EF_HAND_2"/>
    <property type="match status" value="1"/>
</dbReference>
<evidence type="ECO:0000313" key="11">
    <source>
        <dbReference type="EMBL" id="CAH0518985.1"/>
    </source>
</evidence>
<dbReference type="Pfam" id="PF13540">
    <property type="entry name" value="RCC1_2"/>
    <property type="match status" value="1"/>
</dbReference>
<dbReference type="InterPro" id="IPR000408">
    <property type="entry name" value="Reg_chr_condens"/>
</dbReference>
<feature type="compositionally biased region" description="Polar residues" evidence="7">
    <location>
        <begin position="743"/>
        <end position="762"/>
    </location>
</feature>
<dbReference type="EMBL" id="CAKLCB010000275">
    <property type="protein sequence ID" value="CAH0518985.1"/>
    <property type="molecule type" value="Genomic_DNA"/>
</dbReference>
<dbReference type="Proteomes" id="UP001158986">
    <property type="component" value="Unassembled WGS sequence"/>
</dbReference>
<evidence type="ECO:0000256" key="6">
    <source>
        <dbReference type="PROSITE-ProRule" id="PRU00235"/>
    </source>
</evidence>
<name>A0ABN8D0W2_9STRA</name>
<evidence type="ECO:0000256" key="1">
    <source>
        <dbReference type="ARBA" id="ARBA00022723"/>
    </source>
</evidence>
<dbReference type="PROSITE" id="PS50031">
    <property type="entry name" value="EH"/>
    <property type="match status" value="2"/>
</dbReference>
<dbReference type="InterPro" id="IPR019786">
    <property type="entry name" value="Zinc_finger_PHD-type_CS"/>
</dbReference>
<dbReference type="PROSITE" id="PS01359">
    <property type="entry name" value="ZF_PHD_1"/>
    <property type="match status" value="1"/>
</dbReference>
<evidence type="ECO:0000259" key="8">
    <source>
        <dbReference type="PROSITE" id="PS50016"/>
    </source>
</evidence>
<feature type="domain" description="EH" evidence="9">
    <location>
        <begin position="471"/>
        <end position="508"/>
    </location>
</feature>
<dbReference type="InterPro" id="IPR013083">
    <property type="entry name" value="Znf_RING/FYVE/PHD"/>
</dbReference>
<dbReference type="Gene3D" id="2.130.10.30">
    <property type="entry name" value="Regulator of chromosome condensation 1/beta-lactamase-inhibitor protein II"/>
    <property type="match status" value="2"/>
</dbReference>
<dbReference type="Gene3D" id="3.30.40.10">
    <property type="entry name" value="Zinc/RING finger domain, C3HC4 (zinc finger)"/>
    <property type="match status" value="1"/>
</dbReference>
<dbReference type="InterPro" id="IPR011992">
    <property type="entry name" value="EF-hand-dom_pair"/>
</dbReference>
<dbReference type="PRINTS" id="PR00633">
    <property type="entry name" value="RCCNDNSATION"/>
</dbReference>
<dbReference type="InterPro" id="IPR000261">
    <property type="entry name" value="EH_dom"/>
</dbReference>
<dbReference type="SMART" id="SM00249">
    <property type="entry name" value="PHD"/>
    <property type="match status" value="1"/>
</dbReference>
<dbReference type="PANTHER" id="PTHR22870:SF466">
    <property type="entry name" value="ANKYRIN REPEAT-CONTAINING PROTEIN"/>
    <property type="match status" value="1"/>
</dbReference>
<evidence type="ECO:0000256" key="5">
    <source>
        <dbReference type="PROSITE-ProRule" id="PRU00146"/>
    </source>
</evidence>
<feature type="region of interest" description="Disordered" evidence="7">
    <location>
        <begin position="1427"/>
        <end position="1464"/>
    </location>
</feature>
<dbReference type="InterPro" id="IPR001965">
    <property type="entry name" value="Znf_PHD"/>
</dbReference>
<evidence type="ECO:0000259" key="9">
    <source>
        <dbReference type="PROSITE" id="PS50031"/>
    </source>
</evidence>
<accession>A0ABN8D0W2</accession>
<dbReference type="SMART" id="SM00027">
    <property type="entry name" value="EH"/>
    <property type="match status" value="1"/>
</dbReference>
<evidence type="ECO:0000259" key="10">
    <source>
        <dbReference type="PROSITE" id="PS50222"/>
    </source>
</evidence>
<dbReference type="InterPro" id="IPR019787">
    <property type="entry name" value="Znf_PHD-finger"/>
</dbReference>
<proteinExistence type="predicted"/>
<dbReference type="Pfam" id="PF12763">
    <property type="entry name" value="EH"/>
    <property type="match status" value="2"/>
</dbReference>
<feature type="compositionally biased region" description="Polar residues" evidence="7">
    <location>
        <begin position="1444"/>
        <end position="1464"/>
    </location>
</feature>
<keyword evidence="4" id="KW-0862">Zinc</keyword>
<feature type="compositionally biased region" description="Polar residues" evidence="7">
    <location>
        <begin position="688"/>
        <end position="704"/>
    </location>
</feature>
<dbReference type="Gene3D" id="1.10.238.10">
    <property type="entry name" value="EF-hand"/>
    <property type="match status" value="2"/>
</dbReference>
<dbReference type="InterPro" id="IPR051210">
    <property type="entry name" value="Ub_ligase/GEF_domain"/>
</dbReference>
<dbReference type="InterPro" id="IPR009091">
    <property type="entry name" value="RCC1/BLIP-II"/>
</dbReference>
<dbReference type="SUPFAM" id="SSF57903">
    <property type="entry name" value="FYVE/PHD zinc finger"/>
    <property type="match status" value="1"/>
</dbReference>
<feature type="repeat" description="RCC1" evidence="6">
    <location>
        <begin position="294"/>
        <end position="358"/>
    </location>
</feature>
<feature type="compositionally biased region" description="Low complexity" evidence="7">
    <location>
        <begin position="802"/>
        <end position="811"/>
    </location>
</feature>
<keyword evidence="3 5" id="KW-0863">Zinc-finger</keyword>
<dbReference type="SMART" id="SM00054">
    <property type="entry name" value="EFh"/>
    <property type="match status" value="3"/>
</dbReference>
<dbReference type="PANTHER" id="PTHR22870">
    <property type="entry name" value="REGULATOR OF CHROMOSOME CONDENSATION"/>
    <property type="match status" value="1"/>
</dbReference>
<keyword evidence="1" id="KW-0479">Metal-binding</keyword>